<accession>A0AC11CX66</accession>
<reference evidence="1" key="3">
    <citation type="submission" date="2025-09" db="UniProtKB">
        <authorList>
            <consortium name="Ensembl"/>
        </authorList>
    </citation>
    <scope>IDENTIFICATION</scope>
</reference>
<reference evidence="1" key="1">
    <citation type="submission" date="2020-11" db="EMBL/GenBank/DDBJ databases">
        <authorList>
            <person name="Davenport K.M."/>
            <person name="Bickhart D.M."/>
            <person name="Smith T.P.L."/>
            <person name="Murdoch B.M."/>
            <person name="Rosen B.D."/>
        </authorList>
    </citation>
    <scope>NUCLEOTIDE SEQUENCE [LARGE SCALE GENOMIC DNA]</scope>
    <source>
        <strain evidence="1">OAR_USU_Benz2616</strain>
    </source>
</reference>
<dbReference type="Ensembl" id="ENSOART00020069988.1">
    <property type="protein sequence ID" value="ENSOARP00020036966.1"/>
    <property type="gene ID" value="ENSOARG00020036183.1"/>
</dbReference>
<evidence type="ECO:0000313" key="1">
    <source>
        <dbReference type="Ensembl" id="ENSOARP00020036966.1"/>
    </source>
</evidence>
<proteinExistence type="predicted"/>
<protein>
    <submittedName>
        <fullName evidence="1">Uncharacterized protein</fullName>
    </submittedName>
</protein>
<reference evidence="1" key="2">
    <citation type="submission" date="2025-08" db="UniProtKB">
        <authorList>
            <consortium name="Ensembl"/>
        </authorList>
    </citation>
    <scope>IDENTIFICATION</scope>
</reference>
<sequence length="204" mass="23666">RLAASVALTVSETARRSCCAFSTRSSSEDLLLVRKAFTLGSWQQESSYHDTSRILYDPPPRILEIKAKINKWDLIKIKSFCTTKENISKVKRQPSEWEKIIANEATDKQLISKIYKQLMQLSSRKINDPIKKWAKELNRHFSKEDIRMANKHMKRCSTSLIIREMQIKTTMRYHFTPVRMAAIQKSASNKCWRGCGEKGTLLHC</sequence>
<name>A0AC11CX66_SHEEP</name>
<organism evidence="1">
    <name type="scientific">Ovis aries</name>
    <name type="common">Sheep</name>
    <dbReference type="NCBI Taxonomy" id="9940"/>
    <lineage>
        <taxon>Eukaryota</taxon>
        <taxon>Metazoa</taxon>
        <taxon>Chordata</taxon>
        <taxon>Craniata</taxon>
        <taxon>Vertebrata</taxon>
        <taxon>Euteleostomi</taxon>
        <taxon>Mammalia</taxon>
        <taxon>Eutheria</taxon>
        <taxon>Laurasiatheria</taxon>
        <taxon>Artiodactyla</taxon>
        <taxon>Ruminantia</taxon>
        <taxon>Pecora</taxon>
        <taxon>Bovidae</taxon>
        <taxon>Caprinae</taxon>
        <taxon>Ovis</taxon>
    </lineage>
</organism>